<sequence>MFAGGDVVYEYDGTLDGFFCCVFESFRRKETPADVRPFCSPQMTLSPVRSIETDSKKAERVRRAIPKKLSWEGMTLLEHAFLTFLEQKELFMLRFVQLGFDMGPNVMRHLTHDTVAALLKAQRHLYNESHRYKQFVRFSVSGKVLTSVIKPLNQVLPLIAPHFIDRYPEEAFLIYDETHGMALVYRPGQWAIVPVDSFERNDPDEEEQKYRDLWCEYYDAIAIEGRYNPKCRVNHMPKRYWEEMTEFCRERKPGLRRNDAPLAGRRALNGE</sequence>
<dbReference type="NCBIfam" id="TIGR03915">
    <property type="entry name" value="SAM_7_link_chp"/>
    <property type="match status" value="1"/>
</dbReference>
<dbReference type="InterPro" id="IPR023875">
    <property type="entry name" value="DNA_repair_put"/>
</dbReference>
<comment type="caution">
    <text evidence="2">The sequence shown here is derived from an EMBL/GenBank/DDBJ whole genome shotgun (WGS) entry which is preliminary data.</text>
</comment>
<evidence type="ECO:0000259" key="1">
    <source>
        <dbReference type="Pfam" id="PF13566"/>
    </source>
</evidence>
<dbReference type="RefSeq" id="WP_349217934.1">
    <property type="nucleotide sequence ID" value="NZ_JBBMFD010000002.1"/>
</dbReference>
<protein>
    <submittedName>
        <fullName evidence="2">TIGR03915 family putative DNA repair protein</fullName>
    </submittedName>
</protein>
<dbReference type="Proteomes" id="UP001489509">
    <property type="component" value="Unassembled WGS sequence"/>
</dbReference>
<proteinExistence type="predicted"/>
<evidence type="ECO:0000313" key="3">
    <source>
        <dbReference type="Proteomes" id="UP001489509"/>
    </source>
</evidence>
<accession>A0ABV1DX89</accession>
<dbReference type="EMBL" id="JBBMFD010000002">
    <property type="protein sequence ID" value="MEQ2439670.1"/>
    <property type="molecule type" value="Genomic_DNA"/>
</dbReference>
<dbReference type="InterPro" id="IPR025404">
    <property type="entry name" value="DUF4130"/>
</dbReference>
<name>A0ABV1DX89_9FIRM</name>
<keyword evidence="3" id="KW-1185">Reference proteome</keyword>
<organism evidence="2 3">
    <name type="scientific">Solibaculum intestinale</name>
    <dbReference type="NCBI Taxonomy" id="3133165"/>
    <lineage>
        <taxon>Bacteria</taxon>
        <taxon>Bacillati</taxon>
        <taxon>Bacillota</taxon>
        <taxon>Clostridia</taxon>
        <taxon>Eubacteriales</taxon>
        <taxon>Oscillospiraceae</taxon>
        <taxon>Solibaculum</taxon>
    </lineage>
</organism>
<feature type="domain" description="DUF4130" evidence="1">
    <location>
        <begin position="87"/>
        <end position="246"/>
    </location>
</feature>
<gene>
    <name evidence="2" type="ORF">WMO26_02385</name>
</gene>
<evidence type="ECO:0000313" key="2">
    <source>
        <dbReference type="EMBL" id="MEQ2439670.1"/>
    </source>
</evidence>
<reference evidence="2 3" key="1">
    <citation type="submission" date="2024-03" db="EMBL/GenBank/DDBJ databases">
        <title>Human intestinal bacterial collection.</title>
        <authorList>
            <person name="Pauvert C."/>
            <person name="Hitch T.C.A."/>
            <person name="Clavel T."/>
        </authorList>
    </citation>
    <scope>NUCLEOTIDE SEQUENCE [LARGE SCALE GENOMIC DNA]</scope>
    <source>
        <strain evidence="2 3">CLA-JM-H44</strain>
    </source>
</reference>
<dbReference type="Pfam" id="PF13566">
    <property type="entry name" value="DUF4130"/>
    <property type="match status" value="1"/>
</dbReference>